<feature type="transmembrane region" description="Helical" evidence="1">
    <location>
        <begin position="144"/>
        <end position="168"/>
    </location>
</feature>
<keyword evidence="1" id="KW-0472">Membrane</keyword>
<keyword evidence="3" id="KW-1185">Reference proteome</keyword>
<feature type="transmembrane region" description="Helical" evidence="1">
    <location>
        <begin position="469"/>
        <end position="489"/>
    </location>
</feature>
<feature type="transmembrane region" description="Helical" evidence="1">
    <location>
        <begin position="244"/>
        <end position="264"/>
    </location>
</feature>
<dbReference type="AlphaFoldDB" id="A0ABD3EVG1"/>
<evidence type="ECO:0000256" key="1">
    <source>
        <dbReference type="SAM" id="Phobius"/>
    </source>
</evidence>
<protein>
    <recommendedName>
        <fullName evidence="4">Transmembrane protein</fullName>
    </recommendedName>
</protein>
<accession>A0ABD3EVG1</accession>
<name>A0ABD3EVG1_9STRA</name>
<proteinExistence type="predicted"/>
<reference evidence="2 3" key="1">
    <citation type="submission" date="2024-09" db="EMBL/GenBank/DDBJ databases">
        <title>Genome sequencing and assembly of Phytophthora oleae, isolate VK10A, causative agent of rot of olive drupes.</title>
        <authorList>
            <person name="Conti Taguali S."/>
            <person name="Riolo M."/>
            <person name="La Spada F."/>
            <person name="Cacciola S.O."/>
            <person name="Dionisio G."/>
        </authorList>
    </citation>
    <scope>NUCLEOTIDE SEQUENCE [LARGE SCALE GENOMIC DNA]</scope>
    <source>
        <strain evidence="2 3">VK10A</strain>
    </source>
</reference>
<evidence type="ECO:0000313" key="3">
    <source>
        <dbReference type="Proteomes" id="UP001632037"/>
    </source>
</evidence>
<evidence type="ECO:0008006" key="4">
    <source>
        <dbReference type="Google" id="ProtNLM"/>
    </source>
</evidence>
<feature type="transmembrane region" description="Helical" evidence="1">
    <location>
        <begin position="60"/>
        <end position="83"/>
    </location>
</feature>
<feature type="transmembrane region" description="Helical" evidence="1">
    <location>
        <begin position="501"/>
        <end position="525"/>
    </location>
</feature>
<dbReference type="Proteomes" id="UP001632037">
    <property type="component" value="Unassembled WGS sequence"/>
</dbReference>
<gene>
    <name evidence="2" type="ORF">V7S43_016581</name>
</gene>
<organism evidence="2 3">
    <name type="scientific">Phytophthora oleae</name>
    <dbReference type="NCBI Taxonomy" id="2107226"/>
    <lineage>
        <taxon>Eukaryota</taxon>
        <taxon>Sar</taxon>
        <taxon>Stramenopiles</taxon>
        <taxon>Oomycota</taxon>
        <taxon>Peronosporomycetes</taxon>
        <taxon>Peronosporales</taxon>
        <taxon>Peronosporaceae</taxon>
        <taxon>Phytophthora</taxon>
    </lineage>
</organism>
<keyword evidence="1" id="KW-1133">Transmembrane helix</keyword>
<feature type="transmembrane region" description="Helical" evidence="1">
    <location>
        <begin position="103"/>
        <end position="123"/>
    </location>
</feature>
<evidence type="ECO:0000313" key="2">
    <source>
        <dbReference type="EMBL" id="KAL3658448.1"/>
    </source>
</evidence>
<feature type="transmembrane region" description="Helical" evidence="1">
    <location>
        <begin position="310"/>
        <end position="330"/>
    </location>
</feature>
<keyword evidence="1" id="KW-0812">Transmembrane</keyword>
<sequence length="526" mass="58322">MPIGSGVTWHHVLVKVRQDRVQPLSPVPVPVLSRQRTSSFGVKAHPVTIARQTVRTLGTVLSNSLLSASIAWLLAFCIDHGNVFSAVLPANQPHAVFLIAKMIWFWMFCWIFTIAECVAKLLPETFTTTETTGKLSATRIWIKLIRAMFVHIVLVTIVSVGVGIVIASHDIAHNQLKADVYWPMMCYNLILTVTDAHTRHIFRVETVNGQSRAIRQSRRAKHLLHASPVSPSRRSPSLGQFRKVFIQNLALVISGLSAGAFVHVASSIEMREQWELVLFAMCSQTIKLLIQATAKLYLGRRKRTPSLRTMAIIVAAPTILVDTQLRTVLLCLDSKSLTLVGSILLAIAKTALRLATALYMRHQTRKTLIKYPPPRIGMHPQDKVVKTLRVQSLLSTTASLSAPELEGIARVQKLTALHAAEVYADMHGEYIAMCCAYVIIICFGSNPRFLLGGNASNRSFHSFEFSTVLVQMGIEVVVDIIAVPLEIRFGVDFERFHKDDAFLAVFMVLVAVVNTHIASGIYLIAE</sequence>
<dbReference type="EMBL" id="JBIMZQ010000054">
    <property type="protein sequence ID" value="KAL3658448.1"/>
    <property type="molecule type" value="Genomic_DNA"/>
</dbReference>
<feature type="transmembrane region" description="Helical" evidence="1">
    <location>
        <begin position="430"/>
        <end position="449"/>
    </location>
</feature>
<feature type="transmembrane region" description="Helical" evidence="1">
    <location>
        <begin position="336"/>
        <end position="360"/>
    </location>
</feature>
<comment type="caution">
    <text evidence="2">The sequence shown here is derived from an EMBL/GenBank/DDBJ whole genome shotgun (WGS) entry which is preliminary data.</text>
</comment>